<dbReference type="SUPFAM" id="SSF48264">
    <property type="entry name" value="Cytochrome P450"/>
    <property type="match status" value="1"/>
</dbReference>
<keyword evidence="7 13" id="KW-0479">Metal-binding</keyword>
<dbReference type="PANTHER" id="PTHR24305:SF237">
    <property type="entry name" value="CYTOCHROME P450 MONOOXYGENASE ATNE-RELATED"/>
    <property type="match status" value="1"/>
</dbReference>
<evidence type="ECO:0000256" key="6">
    <source>
        <dbReference type="ARBA" id="ARBA00022692"/>
    </source>
</evidence>
<dbReference type="GO" id="GO:0004497">
    <property type="term" value="F:monooxygenase activity"/>
    <property type="evidence" value="ECO:0007669"/>
    <property type="project" value="UniProtKB-KW"/>
</dbReference>
<dbReference type="Pfam" id="PF00067">
    <property type="entry name" value="p450"/>
    <property type="match status" value="1"/>
</dbReference>
<dbReference type="InterPro" id="IPR036396">
    <property type="entry name" value="Cyt_P450_sf"/>
</dbReference>
<evidence type="ECO:0000256" key="7">
    <source>
        <dbReference type="ARBA" id="ARBA00022723"/>
    </source>
</evidence>
<keyword evidence="12 15" id="KW-0472">Membrane</keyword>
<keyword evidence="17" id="KW-1185">Reference proteome</keyword>
<dbReference type="FunFam" id="1.10.630.10:FF:000063">
    <property type="entry name" value="Cytochrome P450 monooxygenase"/>
    <property type="match status" value="1"/>
</dbReference>
<feature type="transmembrane region" description="Helical" evidence="15">
    <location>
        <begin position="6"/>
        <end position="31"/>
    </location>
</feature>
<reference evidence="16 17" key="1">
    <citation type="journal article" date="2016" name="Nat. Commun.">
        <title>Ectomycorrhizal ecology is imprinted in the genome of the dominant symbiotic fungus Cenococcum geophilum.</title>
        <authorList>
            <consortium name="DOE Joint Genome Institute"/>
            <person name="Peter M."/>
            <person name="Kohler A."/>
            <person name="Ohm R.A."/>
            <person name="Kuo A."/>
            <person name="Krutzmann J."/>
            <person name="Morin E."/>
            <person name="Arend M."/>
            <person name="Barry K.W."/>
            <person name="Binder M."/>
            <person name="Choi C."/>
            <person name="Clum A."/>
            <person name="Copeland A."/>
            <person name="Grisel N."/>
            <person name="Haridas S."/>
            <person name="Kipfer T."/>
            <person name="LaButti K."/>
            <person name="Lindquist E."/>
            <person name="Lipzen A."/>
            <person name="Maire R."/>
            <person name="Meier B."/>
            <person name="Mihaltcheva S."/>
            <person name="Molinier V."/>
            <person name="Murat C."/>
            <person name="Poggeler S."/>
            <person name="Quandt C.A."/>
            <person name="Sperisen C."/>
            <person name="Tritt A."/>
            <person name="Tisserant E."/>
            <person name="Crous P.W."/>
            <person name="Henrissat B."/>
            <person name="Nehls U."/>
            <person name="Egli S."/>
            <person name="Spatafora J.W."/>
            <person name="Grigoriev I.V."/>
            <person name="Martin F.M."/>
        </authorList>
    </citation>
    <scope>NUCLEOTIDE SEQUENCE [LARGE SCALE GENOMIC DNA]</scope>
    <source>
        <strain evidence="16 17">CBS 207.34</strain>
    </source>
</reference>
<dbReference type="PRINTS" id="PR00385">
    <property type="entry name" value="P450"/>
</dbReference>
<evidence type="ECO:0000256" key="15">
    <source>
        <dbReference type="SAM" id="Phobius"/>
    </source>
</evidence>
<keyword evidence="10 13" id="KW-0408">Iron</keyword>
<gene>
    <name evidence="16" type="ORF">AOQ84DRAFT_337130</name>
</gene>
<feature type="binding site" description="axial binding residue" evidence="13">
    <location>
        <position position="464"/>
    </location>
    <ligand>
        <name>heme</name>
        <dbReference type="ChEBI" id="CHEBI:30413"/>
    </ligand>
    <ligandPart>
        <name>Fe</name>
        <dbReference type="ChEBI" id="CHEBI:18248"/>
    </ligandPart>
</feature>
<comment type="cofactor">
    <cofactor evidence="1 13">
        <name>heme</name>
        <dbReference type="ChEBI" id="CHEBI:30413"/>
    </cofactor>
</comment>
<comment type="subcellular location">
    <subcellularLocation>
        <location evidence="2">Membrane</location>
    </subcellularLocation>
</comment>
<dbReference type="InterPro" id="IPR017972">
    <property type="entry name" value="Cyt_P450_CS"/>
</dbReference>
<dbReference type="PRINTS" id="PR00463">
    <property type="entry name" value="EP450I"/>
</dbReference>
<evidence type="ECO:0000256" key="12">
    <source>
        <dbReference type="ARBA" id="ARBA00023136"/>
    </source>
</evidence>
<dbReference type="GO" id="GO:1902181">
    <property type="term" value="P:verruculogen biosynthetic process"/>
    <property type="evidence" value="ECO:0007669"/>
    <property type="project" value="UniProtKB-ARBA"/>
</dbReference>
<dbReference type="InterPro" id="IPR050121">
    <property type="entry name" value="Cytochrome_P450_monoxygenase"/>
</dbReference>
<dbReference type="CDD" id="cd11061">
    <property type="entry name" value="CYP67-like"/>
    <property type="match status" value="1"/>
</dbReference>
<keyword evidence="11 14" id="KW-0503">Monooxygenase</keyword>
<dbReference type="InterPro" id="IPR002401">
    <property type="entry name" value="Cyt_P450_E_grp-I"/>
</dbReference>
<evidence type="ECO:0000256" key="11">
    <source>
        <dbReference type="ARBA" id="ARBA00023033"/>
    </source>
</evidence>
<keyword evidence="6 15" id="KW-0812">Transmembrane</keyword>
<accession>A0A8E2F5C7</accession>
<evidence type="ECO:0000256" key="5">
    <source>
        <dbReference type="ARBA" id="ARBA00022617"/>
    </source>
</evidence>
<name>A0A8E2F5C7_9PEZI</name>
<dbReference type="GO" id="GO:0005506">
    <property type="term" value="F:iron ion binding"/>
    <property type="evidence" value="ECO:0007669"/>
    <property type="project" value="InterPro"/>
</dbReference>
<evidence type="ECO:0000256" key="3">
    <source>
        <dbReference type="ARBA" id="ARBA00004685"/>
    </source>
</evidence>
<dbReference type="GO" id="GO:0020037">
    <property type="term" value="F:heme binding"/>
    <property type="evidence" value="ECO:0007669"/>
    <property type="project" value="InterPro"/>
</dbReference>
<keyword evidence="5 13" id="KW-0349">Heme</keyword>
<evidence type="ECO:0000256" key="1">
    <source>
        <dbReference type="ARBA" id="ARBA00001971"/>
    </source>
</evidence>
<evidence type="ECO:0000256" key="10">
    <source>
        <dbReference type="ARBA" id="ARBA00023004"/>
    </source>
</evidence>
<keyword evidence="8 15" id="KW-1133">Transmembrane helix</keyword>
<sequence>MMLTYLIYSLLPVLTGASIVLIGYFLVLWIYRLSLHPLAKYPGPFSYKLTNWPLVLQAYHGNRHLHHLRDHAKYGPIVRIGPNTLSFNTETALNAIYGGKKVNVRKTGMYITLDAGSGALSTHTEIDKEKHAYRRRVLSYAFSDNALRSAEPLILHNVEIFCSAIAPKEKHQWSEKKNMSLWCSWLGFDIMGDLAFGERFKCIESEEHRYTAGTTITGSKFLYWFSYLPCAWVTRRIITSRLMEVLAGQTAADFMHLMNYAEEKVQRKIEAEGFAKKESKEVRKDTMHYILESKDPETGESLTDKELAADSVLLITAGSDTVSTSLAASFFYFLRNPNVLKRVTAEVRSTFTSTEDIHSGPKLNSCVYLQACMEEVLRVAPPVPSHLPREVLSGGLNVDGHHILAGTIVGVPAYSIHLNKDYFPDPWSFRPERWIVDPKTGVTAESVELATRAFCPFSLGTRGCIGKFLAYLEFKLTMAHVLYRFDMREAPGENLGGGGPDLEEGRQRQNEFQMDDAFGVMRNGPLVEFMSV</sequence>
<dbReference type="OrthoDB" id="1470350at2759"/>
<evidence type="ECO:0000256" key="4">
    <source>
        <dbReference type="ARBA" id="ARBA00010617"/>
    </source>
</evidence>
<evidence type="ECO:0000256" key="2">
    <source>
        <dbReference type="ARBA" id="ARBA00004370"/>
    </source>
</evidence>
<dbReference type="Gene3D" id="1.10.630.10">
    <property type="entry name" value="Cytochrome P450"/>
    <property type="match status" value="1"/>
</dbReference>
<dbReference type="PANTHER" id="PTHR24305">
    <property type="entry name" value="CYTOCHROME P450"/>
    <property type="match status" value="1"/>
</dbReference>
<evidence type="ECO:0000256" key="14">
    <source>
        <dbReference type="RuleBase" id="RU000461"/>
    </source>
</evidence>
<dbReference type="GO" id="GO:0016705">
    <property type="term" value="F:oxidoreductase activity, acting on paired donors, with incorporation or reduction of molecular oxygen"/>
    <property type="evidence" value="ECO:0007669"/>
    <property type="project" value="InterPro"/>
</dbReference>
<keyword evidence="9 14" id="KW-0560">Oxidoreductase</keyword>
<protein>
    <submittedName>
        <fullName evidence="16">Benzoate 4-monooxygenase cytochrome P450</fullName>
    </submittedName>
</protein>
<dbReference type="Proteomes" id="UP000250140">
    <property type="component" value="Unassembled WGS sequence"/>
</dbReference>
<evidence type="ECO:0000313" key="16">
    <source>
        <dbReference type="EMBL" id="OCL10635.1"/>
    </source>
</evidence>
<evidence type="ECO:0000256" key="9">
    <source>
        <dbReference type="ARBA" id="ARBA00023002"/>
    </source>
</evidence>
<comment type="pathway">
    <text evidence="3">Mycotoxin biosynthesis.</text>
</comment>
<evidence type="ECO:0000313" key="17">
    <source>
        <dbReference type="Proteomes" id="UP000250140"/>
    </source>
</evidence>
<dbReference type="EMBL" id="KV749200">
    <property type="protein sequence ID" value="OCL10635.1"/>
    <property type="molecule type" value="Genomic_DNA"/>
</dbReference>
<dbReference type="GO" id="GO:0016020">
    <property type="term" value="C:membrane"/>
    <property type="evidence" value="ECO:0007669"/>
    <property type="project" value="UniProtKB-SubCell"/>
</dbReference>
<evidence type="ECO:0000256" key="8">
    <source>
        <dbReference type="ARBA" id="ARBA00022989"/>
    </source>
</evidence>
<dbReference type="AlphaFoldDB" id="A0A8E2F5C7"/>
<evidence type="ECO:0000256" key="13">
    <source>
        <dbReference type="PIRSR" id="PIRSR602401-1"/>
    </source>
</evidence>
<organism evidence="16 17">
    <name type="scientific">Glonium stellatum</name>
    <dbReference type="NCBI Taxonomy" id="574774"/>
    <lineage>
        <taxon>Eukaryota</taxon>
        <taxon>Fungi</taxon>
        <taxon>Dikarya</taxon>
        <taxon>Ascomycota</taxon>
        <taxon>Pezizomycotina</taxon>
        <taxon>Dothideomycetes</taxon>
        <taxon>Pleosporomycetidae</taxon>
        <taxon>Gloniales</taxon>
        <taxon>Gloniaceae</taxon>
        <taxon>Glonium</taxon>
    </lineage>
</organism>
<comment type="similarity">
    <text evidence="4 14">Belongs to the cytochrome P450 family.</text>
</comment>
<proteinExistence type="inferred from homology"/>
<dbReference type="PROSITE" id="PS00086">
    <property type="entry name" value="CYTOCHROME_P450"/>
    <property type="match status" value="1"/>
</dbReference>
<dbReference type="InterPro" id="IPR001128">
    <property type="entry name" value="Cyt_P450"/>
</dbReference>